<dbReference type="EMBL" id="VSSQ01049768">
    <property type="protein sequence ID" value="MPN03848.1"/>
    <property type="molecule type" value="Genomic_DNA"/>
</dbReference>
<comment type="caution">
    <text evidence="2">The sequence shown here is derived from an EMBL/GenBank/DDBJ whole genome shotgun (WGS) entry which is preliminary data.</text>
</comment>
<name>A0A645EPA9_9ZZZZ</name>
<sequence length="180" mass="20038">MQGAARHLLVAGRRHLAESSALLPRCVCCLGRPGRGGVRRCVCLRAGLGFQLAAPTLSSEAGLQFCQRRPASDRYGETGARRDQRLSRVRDDLFPPRQGRRLPQPASLHARVRAARRPGRAPGGAQLLGRRGHGLRRKQTDRDDGQRRRTGYRDVRAGRRLVRQQPSAQQRSRRSWGLAG</sequence>
<organism evidence="2">
    <name type="scientific">bioreactor metagenome</name>
    <dbReference type="NCBI Taxonomy" id="1076179"/>
    <lineage>
        <taxon>unclassified sequences</taxon>
        <taxon>metagenomes</taxon>
        <taxon>ecological metagenomes</taxon>
    </lineage>
</organism>
<proteinExistence type="predicted"/>
<dbReference type="AlphaFoldDB" id="A0A645EPA9"/>
<protein>
    <submittedName>
        <fullName evidence="2">Uncharacterized protein</fullName>
    </submittedName>
</protein>
<reference evidence="2" key="1">
    <citation type="submission" date="2019-08" db="EMBL/GenBank/DDBJ databases">
        <authorList>
            <person name="Kucharzyk K."/>
            <person name="Murdoch R.W."/>
            <person name="Higgins S."/>
            <person name="Loffler F."/>
        </authorList>
    </citation>
    <scope>NUCLEOTIDE SEQUENCE</scope>
</reference>
<feature type="compositionally biased region" description="Basic and acidic residues" evidence="1">
    <location>
        <begin position="72"/>
        <end position="94"/>
    </location>
</feature>
<feature type="region of interest" description="Disordered" evidence="1">
    <location>
        <begin position="72"/>
        <end position="180"/>
    </location>
</feature>
<feature type="compositionally biased region" description="Basic residues" evidence="1">
    <location>
        <begin position="110"/>
        <end position="119"/>
    </location>
</feature>
<evidence type="ECO:0000313" key="2">
    <source>
        <dbReference type="EMBL" id="MPN03848.1"/>
    </source>
</evidence>
<accession>A0A645EPA9</accession>
<gene>
    <name evidence="2" type="ORF">SDC9_151082</name>
</gene>
<feature type="compositionally biased region" description="Basic and acidic residues" evidence="1">
    <location>
        <begin position="138"/>
        <end position="157"/>
    </location>
</feature>
<evidence type="ECO:0000256" key="1">
    <source>
        <dbReference type="SAM" id="MobiDB-lite"/>
    </source>
</evidence>